<evidence type="ECO:0000256" key="6">
    <source>
        <dbReference type="ARBA" id="ARBA00023274"/>
    </source>
</evidence>
<dbReference type="InterPro" id="IPR008092">
    <property type="entry name" value="Ribosomal_mS29_met"/>
</dbReference>
<dbReference type="PANTHER" id="PTHR12810:SF0">
    <property type="entry name" value="SMALL RIBOSOMAL SUBUNIT PROTEIN MS29"/>
    <property type="match status" value="1"/>
</dbReference>
<comment type="subcellular location">
    <subcellularLocation>
        <location evidence="1">Mitochondrion</location>
    </subcellularLocation>
</comment>
<dbReference type="FunCoup" id="A0A6J2Y313">
    <property type="interactions" value="1707"/>
</dbReference>
<dbReference type="InterPro" id="IPR019368">
    <property type="entry name" value="Ribosomal_mS29"/>
</dbReference>
<keyword evidence="8" id="KW-1185">Reference proteome</keyword>
<dbReference type="PRINTS" id="PR01716">
    <property type="entry name" value="DEATHASSOCP3"/>
</dbReference>
<dbReference type="GO" id="GO:0003735">
    <property type="term" value="F:structural constituent of ribosome"/>
    <property type="evidence" value="ECO:0007669"/>
    <property type="project" value="TreeGrafter"/>
</dbReference>
<reference evidence="9" key="1">
    <citation type="submission" date="2025-08" db="UniProtKB">
        <authorList>
            <consortium name="RefSeq"/>
        </authorList>
    </citation>
    <scope>IDENTIFICATION</scope>
    <source>
        <tissue evidence="9">Gonads</tissue>
    </source>
</reference>
<keyword evidence="3" id="KW-0809">Transit peptide</keyword>
<organism evidence="8 9">
    <name type="scientific">Sitophilus oryzae</name>
    <name type="common">Rice weevil</name>
    <name type="synonym">Curculio oryzae</name>
    <dbReference type="NCBI Taxonomy" id="7048"/>
    <lineage>
        <taxon>Eukaryota</taxon>
        <taxon>Metazoa</taxon>
        <taxon>Ecdysozoa</taxon>
        <taxon>Arthropoda</taxon>
        <taxon>Hexapoda</taxon>
        <taxon>Insecta</taxon>
        <taxon>Pterygota</taxon>
        <taxon>Neoptera</taxon>
        <taxon>Endopterygota</taxon>
        <taxon>Coleoptera</taxon>
        <taxon>Polyphaga</taxon>
        <taxon>Cucujiformia</taxon>
        <taxon>Curculionidae</taxon>
        <taxon>Dryophthorinae</taxon>
        <taxon>Sitophilus</taxon>
    </lineage>
</organism>
<accession>A0A6J2Y313</accession>
<dbReference type="GO" id="GO:0006915">
    <property type="term" value="P:apoptotic process"/>
    <property type="evidence" value="ECO:0007669"/>
    <property type="project" value="InterPro"/>
</dbReference>
<evidence type="ECO:0000256" key="2">
    <source>
        <dbReference type="ARBA" id="ARBA00009863"/>
    </source>
</evidence>
<evidence type="ECO:0000256" key="7">
    <source>
        <dbReference type="ARBA" id="ARBA00035140"/>
    </source>
</evidence>
<protein>
    <recommendedName>
        <fullName evidence="7">Small ribosomal subunit protein mS29</fullName>
    </recommendedName>
</protein>
<dbReference type="Pfam" id="PF10236">
    <property type="entry name" value="DAP3"/>
    <property type="match status" value="1"/>
</dbReference>
<dbReference type="CTD" id="37563"/>
<dbReference type="KEGG" id="soy:115883915"/>
<dbReference type="PANTHER" id="PTHR12810">
    <property type="entry name" value="MITOCHONDRIAL 28S RIBOSOMAL PROTEIN S29"/>
    <property type="match status" value="1"/>
</dbReference>
<comment type="similarity">
    <text evidence="2">Belongs to the mitochondrion-specific ribosomal protein mS29 family.</text>
</comment>
<sequence>MLKTTVEIILRSFNRKGLSSRYLSTAVQPRHDEKLETFRTPENDPSKHNSQHLAQFYRIPLEDKNALFHQSALPKSFEEQTKTFNEICLMVRKPGIDIINYLNTLDYTKPSVRFVLYGQKGSGKTLSLAHILHYAYRNNYLLVHVPWVGNWMHRSKEFSNSETQEGYVDINLDAAAWLLHFKTQNVKLLKNTDLKLLETIEWNSRESTLKDAPLLELVEHGISRIKFASRVVNILADQIKRLSSEGVCKTLVAIDGYNAFFYPSTKVYTEKREMVPPSRITVTEAFLNLTKFDWTNSAIVVTVDELAVPDENQISYFPRYLLGKEGFNHIDPFIPVPVANYSKKELTSVINYYIERKWIQPYPGQEEELSLLANSNPYSLMKLCNSL</sequence>
<evidence type="ECO:0000313" key="8">
    <source>
        <dbReference type="Proteomes" id="UP000504635"/>
    </source>
</evidence>
<dbReference type="Proteomes" id="UP000504635">
    <property type="component" value="Unplaced"/>
</dbReference>
<evidence type="ECO:0000256" key="4">
    <source>
        <dbReference type="ARBA" id="ARBA00022980"/>
    </source>
</evidence>
<keyword evidence="5" id="KW-0496">Mitochondrion</keyword>
<evidence type="ECO:0000313" key="9">
    <source>
        <dbReference type="RefSeq" id="XP_030758208.1"/>
    </source>
</evidence>
<keyword evidence="6" id="KW-0687">Ribonucleoprotein</keyword>
<keyword evidence="4 9" id="KW-0689">Ribosomal protein</keyword>
<dbReference type="GO" id="GO:0005763">
    <property type="term" value="C:mitochondrial small ribosomal subunit"/>
    <property type="evidence" value="ECO:0007669"/>
    <property type="project" value="TreeGrafter"/>
</dbReference>
<name>A0A6J2Y313_SITOR</name>
<dbReference type="AlphaFoldDB" id="A0A6J2Y313"/>
<dbReference type="GeneID" id="115883915"/>
<evidence type="ECO:0000256" key="3">
    <source>
        <dbReference type="ARBA" id="ARBA00022946"/>
    </source>
</evidence>
<dbReference type="OrthoDB" id="274828at2759"/>
<dbReference type="RefSeq" id="XP_030758208.1">
    <property type="nucleotide sequence ID" value="XM_030902348.1"/>
</dbReference>
<gene>
    <name evidence="9" type="primary">LOC115883915</name>
</gene>
<evidence type="ECO:0000256" key="1">
    <source>
        <dbReference type="ARBA" id="ARBA00004173"/>
    </source>
</evidence>
<proteinExistence type="inferred from homology"/>
<evidence type="ECO:0000256" key="5">
    <source>
        <dbReference type="ARBA" id="ARBA00023128"/>
    </source>
</evidence>
<dbReference type="InParanoid" id="A0A6J2Y313"/>